<proteinExistence type="predicted"/>
<dbReference type="Pfam" id="PF01323">
    <property type="entry name" value="DSBA"/>
    <property type="match status" value="1"/>
</dbReference>
<protein>
    <recommendedName>
        <fullName evidence="1">DSBA-like thioredoxin domain-containing protein</fullName>
    </recommendedName>
</protein>
<dbReference type="InterPro" id="IPR036249">
    <property type="entry name" value="Thioredoxin-like_sf"/>
</dbReference>
<dbReference type="PANTHER" id="PTHR13887">
    <property type="entry name" value="GLUTATHIONE S-TRANSFERASE KAPPA"/>
    <property type="match status" value="1"/>
</dbReference>
<dbReference type="SUPFAM" id="SSF52833">
    <property type="entry name" value="Thioredoxin-like"/>
    <property type="match status" value="1"/>
</dbReference>
<dbReference type="CDD" id="cd03024">
    <property type="entry name" value="DsbA_FrnE"/>
    <property type="match status" value="1"/>
</dbReference>
<dbReference type="Gene3D" id="3.40.30.10">
    <property type="entry name" value="Glutaredoxin"/>
    <property type="match status" value="1"/>
</dbReference>
<dbReference type="OrthoDB" id="1930760at2759"/>
<evidence type="ECO:0000313" key="2">
    <source>
        <dbReference type="EMBL" id="KAH7532786.1"/>
    </source>
</evidence>
<feature type="domain" description="DSBA-like thioredoxin" evidence="1">
    <location>
        <begin position="43"/>
        <end position="240"/>
    </location>
</feature>
<reference evidence="2" key="1">
    <citation type="journal article" date="2021" name="Front. Plant Sci.">
        <title>Chromosome-Scale Genome Assembly for Chinese Sour Jujube and Insights Into Its Genome Evolution and Domestication Signature.</title>
        <authorList>
            <person name="Shen L.-Y."/>
            <person name="Luo H."/>
            <person name="Wang X.-L."/>
            <person name="Wang X.-M."/>
            <person name="Qiu X.-J."/>
            <person name="Liu H."/>
            <person name="Zhou S.-S."/>
            <person name="Jia K.-H."/>
            <person name="Nie S."/>
            <person name="Bao Y.-T."/>
            <person name="Zhang R.-G."/>
            <person name="Yun Q.-Z."/>
            <person name="Chai Y.-H."/>
            <person name="Lu J.-Y."/>
            <person name="Li Y."/>
            <person name="Zhao S.-W."/>
            <person name="Mao J.-F."/>
            <person name="Jia S.-G."/>
            <person name="Mao Y.-M."/>
        </authorList>
    </citation>
    <scope>NUCLEOTIDE SEQUENCE</scope>
    <source>
        <strain evidence="2">AT0</strain>
        <tissue evidence="2">Leaf</tissue>
    </source>
</reference>
<evidence type="ECO:0000259" key="1">
    <source>
        <dbReference type="Pfam" id="PF01323"/>
    </source>
</evidence>
<evidence type="ECO:0000313" key="3">
    <source>
        <dbReference type="Proteomes" id="UP000813462"/>
    </source>
</evidence>
<dbReference type="PANTHER" id="PTHR13887:SF41">
    <property type="entry name" value="THIOREDOXIN SUPERFAMILY PROTEIN"/>
    <property type="match status" value="1"/>
</dbReference>
<name>A0A978VI67_ZIZJJ</name>
<accession>A0A978VI67</accession>
<sequence length="244" mass="27322">MRLVSLQSVSVFSLTKQTKKNCRYIGIMASSVSTNSGKKHIRIDVSSDTVCPWCLVGKKNLDKAVAASKDQYEFEIRWHPFQLSPDAPKEGIDKKEYYRKKFGARSEQMAAEMSTIFKSHGLDYNFSGLTGNTLDSHRLIYLAGKQGLDKQHRVVEELFLGYFTQAKFIGDRNFLLECASKAGVTGAEEFLANPSNGIQEVKEEFEKFSSNISGVPYYVINGETKLRGAQAPEMFLKAFQVSGN</sequence>
<comment type="caution">
    <text evidence="2">The sequence shown here is derived from an EMBL/GenBank/DDBJ whole genome shotgun (WGS) entry which is preliminary data.</text>
</comment>
<dbReference type="AlphaFoldDB" id="A0A978VI67"/>
<dbReference type="EMBL" id="JAEACU010000004">
    <property type="protein sequence ID" value="KAH7532786.1"/>
    <property type="molecule type" value="Genomic_DNA"/>
</dbReference>
<dbReference type="InterPro" id="IPR001853">
    <property type="entry name" value="DSBA-like_thioredoxin_dom"/>
</dbReference>
<organism evidence="2 3">
    <name type="scientific">Ziziphus jujuba var. spinosa</name>
    <dbReference type="NCBI Taxonomy" id="714518"/>
    <lineage>
        <taxon>Eukaryota</taxon>
        <taxon>Viridiplantae</taxon>
        <taxon>Streptophyta</taxon>
        <taxon>Embryophyta</taxon>
        <taxon>Tracheophyta</taxon>
        <taxon>Spermatophyta</taxon>
        <taxon>Magnoliopsida</taxon>
        <taxon>eudicotyledons</taxon>
        <taxon>Gunneridae</taxon>
        <taxon>Pentapetalae</taxon>
        <taxon>rosids</taxon>
        <taxon>fabids</taxon>
        <taxon>Rosales</taxon>
        <taxon>Rhamnaceae</taxon>
        <taxon>Paliureae</taxon>
        <taxon>Ziziphus</taxon>
    </lineage>
</organism>
<dbReference type="GO" id="GO:0016491">
    <property type="term" value="F:oxidoreductase activity"/>
    <property type="evidence" value="ECO:0007669"/>
    <property type="project" value="InterPro"/>
</dbReference>
<dbReference type="Proteomes" id="UP000813462">
    <property type="component" value="Unassembled WGS sequence"/>
</dbReference>
<gene>
    <name evidence="2" type="ORF">FEM48_Zijuj04G0059100</name>
</gene>